<dbReference type="Pfam" id="PF01451">
    <property type="entry name" value="LMWPc"/>
    <property type="match status" value="1"/>
</dbReference>
<dbReference type="Proteomes" id="UP000315677">
    <property type="component" value="Unassembled WGS sequence"/>
</dbReference>
<name>A0A543DKQ7_9PSEU</name>
<dbReference type="InterPro" id="IPR001845">
    <property type="entry name" value="HTH_ArsR_DNA-bd_dom"/>
</dbReference>
<evidence type="ECO:0000313" key="4">
    <source>
        <dbReference type="Proteomes" id="UP000315677"/>
    </source>
</evidence>
<dbReference type="Pfam" id="PF12840">
    <property type="entry name" value="HTH_20"/>
    <property type="match status" value="1"/>
</dbReference>
<reference evidence="3 4" key="1">
    <citation type="submission" date="2019-06" db="EMBL/GenBank/DDBJ databases">
        <title>Sequencing the genomes of 1000 actinobacteria strains.</title>
        <authorList>
            <person name="Klenk H.-P."/>
        </authorList>
    </citation>
    <scope>NUCLEOTIDE SEQUENCE [LARGE SCALE GENOMIC DNA]</scope>
    <source>
        <strain evidence="3 4">DSM 45301</strain>
    </source>
</reference>
<dbReference type="Gene3D" id="1.10.10.10">
    <property type="entry name" value="Winged helix-like DNA-binding domain superfamily/Winged helix DNA-binding domain"/>
    <property type="match status" value="1"/>
</dbReference>
<dbReference type="PROSITE" id="PS50987">
    <property type="entry name" value="HTH_ARSR_2"/>
    <property type="match status" value="1"/>
</dbReference>
<dbReference type="InterPro" id="IPR023485">
    <property type="entry name" value="Ptyr_pPase"/>
</dbReference>
<dbReference type="PANTHER" id="PTHR43428:SF1">
    <property type="entry name" value="ARSENATE REDUCTASE"/>
    <property type="match status" value="1"/>
</dbReference>
<dbReference type="SMART" id="SM00226">
    <property type="entry name" value="LMWPc"/>
    <property type="match status" value="1"/>
</dbReference>
<dbReference type="AlphaFoldDB" id="A0A543DKQ7"/>
<dbReference type="GO" id="GO:0003700">
    <property type="term" value="F:DNA-binding transcription factor activity"/>
    <property type="evidence" value="ECO:0007669"/>
    <property type="project" value="InterPro"/>
</dbReference>
<organism evidence="3 4">
    <name type="scientific">Pseudonocardia kunmingensis</name>
    <dbReference type="NCBI Taxonomy" id="630975"/>
    <lineage>
        <taxon>Bacteria</taxon>
        <taxon>Bacillati</taxon>
        <taxon>Actinomycetota</taxon>
        <taxon>Actinomycetes</taxon>
        <taxon>Pseudonocardiales</taxon>
        <taxon>Pseudonocardiaceae</taxon>
        <taxon>Pseudonocardia</taxon>
    </lineage>
</organism>
<dbReference type="SUPFAM" id="SSF46785">
    <property type="entry name" value="Winged helix' DNA-binding domain"/>
    <property type="match status" value="1"/>
</dbReference>
<accession>A0A543DKQ7</accession>
<dbReference type="InterPro" id="IPR036390">
    <property type="entry name" value="WH_DNA-bd_sf"/>
</dbReference>
<dbReference type="InterPro" id="IPR011991">
    <property type="entry name" value="ArsR-like_HTH"/>
</dbReference>
<gene>
    <name evidence="3" type="ORF">FB558_5691</name>
</gene>
<dbReference type="CDD" id="cd00090">
    <property type="entry name" value="HTH_ARSR"/>
    <property type="match status" value="1"/>
</dbReference>
<evidence type="ECO:0000313" key="3">
    <source>
        <dbReference type="EMBL" id="TQM09914.1"/>
    </source>
</evidence>
<dbReference type="Gene3D" id="3.40.50.2300">
    <property type="match status" value="1"/>
</dbReference>
<dbReference type="GO" id="GO:0046685">
    <property type="term" value="P:response to arsenic-containing substance"/>
    <property type="evidence" value="ECO:0007669"/>
    <property type="project" value="UniProtKB-KW"/>
</dbReference>
<sequence>MKADENALGRRAAVHAALGDPGRLAIVDALVLGEASPSELQKLLGMPSNLMAHHVRVLEKVGVLERHRSEGDRRRTYLALAPGALTTLRPTAVRGAVRVVFVCTQNSARSQLAAALWSRESPVPVASAGTHPASAVHPGAVAAARRHRIPLDPTVPRHVEDVLRPDDVVITVCDAAHEDLGTGPDRLHWSVPDPARSGEDAAFDHAVDELAGRITRIAPAIRPAL</sequence>
<dbReference type="InterPro" id="IPR036388">
    <property type="entry name" value="WH-like_DNA-bd_sf"/>
</dbReference>
<evidence type="ECO:0000259" key="2">
    <source>
        <dbReference type="PROSITE" id="PS50987"/>
    </source>
</evidence>
<dbReference type="PANTHER" id="PTHR43428">
    <property type="entry name" value="ARSENATE REDUCTASE"/>
    <property type="match status" value="1"/>
</dbReference>
<keyword evidence="1" id="KW-0059">Arsenical resistance</keyword>
<dbReference type="EMBL" id="VFPA01000003">
    <property type="protein sequence ID" value="TQM09914.1"/>
    <property type="molecule type" value="Genomic_DNA"/>
</dbReference>
<dbReference type="SUPFAM" id="SSF52788">
    <property type="entry name" value="Phosphotyrosine protein phosphatases I"/>
    <property type="match status" value="1"/>
</dbReference>
<dbReference type="RefSeq" id="WP_142058397.1">
    <property type="nucleotide sequence ID" value="NZ_VFPA01000003.1"/>
</dbReference>
<proteinExistence type="predicted"/>
<protein>
    <submittedName>
        <fullName evidence="3">ArsR family transcriptional regulator</fullName>
    </submittedName>
</protein>
<feature type="domain" description="HTH arsR-type" evidence="2">
    <location>
        <begin position="3"/>
        <end position="100"/>
    </location>
</feature>
<keyword evidence="4" id="KW-1185">Reference proteome</keyword>
<dbReference type="InterPro" id="IPR036196">
    <property type="entry name" value="Ptyr_pPase_sf"/>
</dbReference>
<comment type="caution">
    <text evidence="3">The sequence shown here is derived from an EMBL/GenBank/DDBJ whole genome shotgun (WGS) entry which is preliminary data.</text>
</comment>
<dbReference type="SMART" id="SM00418">
    <property type="entry name" value="HTH_ARSR"/>
    <property type="match status" value="1"/>
</dbReference>
<dbReference type="OrthoDB" id="9784339at2"/>
<evidence type="ECO:0000256" key="1">
    <source>
        <dbReference type="ARBA" id="ARBA00022849"/>
    </source>
</evidence>